<name>A0ABW8IIS5_9GAMM</name>
<keyword evidence="2" id="KW-1185">Reference proteome</keyword>
<dbReference type="Proteomes" id="UP001620409">
    <property type="component" value="Unassembled WGS sequence"/>
</dbReference>
<protein>
    <submittedName>
        <fullName evidence="1">Uncharacterized protein</fullName>
    </submittedName>
</protein>
<reference evidence="1 2" key="1">
    <citation type="submission" date="2020-10" db="EMBL/GenBank/DDBJ databases">
        <title>Phylogeny of dyella-like bacteria.</title>
        <authorList>
            <person name="Fu J."/>
        </authorList>
    </citation>
    <scope>NUCLEOTIDE SEQUENCE [LARGE SCALE GENOMIC DNA]</scope>
    <source>
        <strain evidence="1 2">DHG40</strain>
    </source>
</reference>
<evidence type="ECO:0000313" key="2">
    <source>
        <dbReference type="Proteomes" id="UP001620409"/>
    </source>
</evidence>
<accession>A0ABW8IIS5</accession>
<gene>
    <name evidence="1" type="ORF">ISP18_10970</name>
</gene>
<dbReference type="EMBL" id="JADIKI010000022">
    <property type="protein sequence ID" value="MFK2855113.1"/>
    <property type="molecule type" value="Genomic_DNA"/>
</dbReference>
<comment type="caution">
    <text evidence="1">The sequence shown here is derived from an EMBL/GenBank/DDBJ whole genome shotgun (WGS) entry which is preliminary data.</text>
</comment>
<organism evidence="1 2">
    <name type="scientific">Dyella humi</name>
    <dbReference type="NCBI Taxonomy" id="1770547"/>
    <lineage>
        <taxon>Bacteria</taxon>
        <taxon>Pseudomonadati</taxon>
        <taxon>Pseudomonadota</taxon>
        <taxon>Gammaproteobacteria</taxon>
        <taxon>Lysobacterales</taxon>
        <taxon>Rhodanobacteraceae</taxon>
        <taxon>Dyella</taxon>
    </lineage>
</organism>
<evidence type="ECO:0000313" key="1">
    <source>
        <dbReference type="EMBL" id="MFK2855113.1"/>
    </source>
</evidence>
<sequence>MDLDIGMRDRIGRTLARNLDQSEEGSVAGFLEFSERDISDIRLLLERDRLGAIAYVLFRLKKATLNSVVSYCADVIERRVPVEEWLPSFSEWEKSAGRVRQASPNSDVETP</sequence>
<proteinExistence type="predicted"/>
<dbReference type="RefSeq" id="WP_380010859.1">
    <property type="nucleotide sequence ID" value="NZ_JADIKI010000022.1"/>
</dbReference>